<reference evidence="7 8" key="1">
    <citation type="submission" date="2022-01" db="EMBL/GenBank/DDBJ databases">
        <title>Labilibaculum sp. nov, a marine bacterium isolated from Antarctica.</title>
        <authorList>
            <person name="Dai W."/>
        </authorList>
    </citation>
    <scope>NUCLEOTIDE SEQUENCE [LARGE SCALE GENOMIC DNA]</scope>
    <source>
        <strain evidence="7 8">DW002</strain>
    </source>
</reference>
<organism evidence="7 8">
    <name type="scientific">Paralabilibaculum antarcticum</name>
    <dbReference type="NCBI Taxonomy" id="2912572"/>
    <lineage>
        <taxon>Bacteria</taxon>
        <taxon>Pseudomonadati</taxon>
        <taxon>Bacteroidota</taxon>
        <taxon>Bacteroidia</taxon>
        <taxon>Marinilabiliales</taxon>
        <taxon>Marinifilaceae</taxon>
        <taxon>Paralabilibaculum</taxon>
    </lineage>
</organism>
<feature type="binding site" evidence="5">
    <location>
        <begin position="11"/>
        <end position="16"/>
    </location>
    <ligand>
        <name>ATP</name>
        <dbReference type="ChEBI" id="CHEBI:30616"/>
    </ligand>
</feature>
<dbReference type="InterPro" id="IPR001977">
    <property type="entry name" value="Depp_CoAkinase"/>
</dbReference>
<dbReference type="GO" id="GO:0004140">
    <property type="term" value="F:dephospho-CoA kinase activity"/>
    <property type="evidence" value="ECO:0007669"/>
    <property type="project" value="UniProtKB-EC"/>
</dbReference>
<evidence type="ECO:0000313" key="7">
    <source>
        <dbReference type="EMBL" id="MDE5420254.1"/>
    </source>
</evidence>
<dbReference type="RefSeq" id="WP_275111585.1">
    <property type="nucleotide sequence ID" value="NZ_JAKJSC010000009.1"/>
</dbReference>
<evidence type="ECO:0000256" key="6">
    <source>
        <dbReference type="NCBIfam" id="TIGR00152"/>
    </source>
</evidence>
<dbReference type="EC" id="2.7.1.24" evidence="5 6"/>
<dbReference type="InterPro" id="IPR027417">
    <property type="entry name" value="P-loop_NTPase"/>
</dbReference>
<dbReference type="EMBL" id="JAKJSC010000009">
    <property type="protein sequence ID" value="MDE5420254.1"/>
    <property type="molecule type" value="Genomic_DNA"/>
</dbReference>
<keyword evidence="3 5" id="KW-0067">ATP-binding</keyword>
<dbReference type="SUPFAM" id="SSF52540">
    <property type="entry name" value="P-loop containing nucleoside triphosphate hydrolases"/>
    <property type="match status" value="1"/>
</dbReference>
<evidence type="ECO:0000256" key="3">
    <source>
        <dbReference type="ARBA" id="ARBA00022840"/>
    </source>
</evidence>
<sequence>MLKVGLTGGIGSGKSIVAKAFEMLGVPVYVSDIEAKRLMNTSSDVRKKLTARFGEDVYSLKGDLNRKRLADIVFNDSKALSDINSIVHPAVREDFKVWSDKHAHLSYVIQESAILFDTGLYRNFDKIITVSAEEEIRIQRVMKRDSSSRELVQKRIANQLPDVERIQKSDFVIYNNNELILPQIVLIDKEIRSIG</sequence>
<dbReference type="PROSITE" id="PS51219">
    <property type="entry name" value="DPCK"/>
    <property type="match status" value="1"/>
</dbReference>
<comment type="catalytic activity">
    <reaction evidence="5">
        <text>3'-dephospho-CoA + ATP = ADP + CoA + H(+)</text>
        <dbReference type="Rhea" id="RHEA:18245"/>
        <dbReference type="ChEBI" id="CHEBI:15378"/>
        <dbReference type="ChEBI" id="CHEBI:30616"/>
        <dbReference type="ChEBI" id="CHEBI:57287"/>
        <dbReference type="ChEBI" id="CHEBI:57328"/>
        <dbReference type="ChEBI" id="CHEBI:456216"/>
        <dbReference type="EC" id="2.7.1.24"/>
    </reaction>
</comment>
<keyword evidence="5 7" id="KW-0808">Transferase</keyword>
<dbReference type="PANTHER" id="PTHR10695:SF46">
    <property type="entry name" value="BIFUNCTIONAL COENZYME A SYNTHASE-RELATED"/>
    <property type="match status" value="1"/>
</dbReference>
<evidence type="ECO:0000313" key="8">
    <source>
        <dbReference type="Proteomes" id="UP001528920"/>
    </source>
</evidence>
<comment type="caution">
    <text evidence="7">The sequence shown here is derived from an EMBL/GenBank/DDBJ whole genome shotgun (WGS) entry which is preliminary data.</text>
</comment>
<gene>
    <name evidence="5 7" type="primary">coaE</name>
    <name evidence="7" type="ORF">L3049_19860</name>
</gene>
<dbReference type="Gene3D" id="3.40.50.300">
    <property type="entry name" value="P-loop containing nucleotide triphosphate hydrolases"/>
    <property type="match status" value="1"/>
</dbReference>
<keyword evidence="2 5" id="KW-0547">Nucleotide-binding</keyword>
<dbReference type="NCBIfam" id="TIGR00152">
    <property type="entry name" value="dephospho-CoA kinase"/>
    <property type="match status" value="1"/>
</dbReference>
<keyword evidence="5 7" id="KW-0418">Kinase</keyword>
<comment type="pathway">
    <text evidence="5">Cofactor biosynthesis; coenzyme A biosynthesis; CoA from (R)-pantothenate: step 5/5.</text>
</comment>
<proteinExistence type="inferred from homology"/>
<keyword evidence="8" id="KW-1185">Reference proteome</keyword>
<keyword evidence="4 5" id="KW-0173">Coenzyme A biosynthesis</keyword>
<comment type="function">
    <text evidence="5">Catalyzes the phosphorylation of the 3'-hydroxyl group of dephosphocoenzyme A to form coenzyme A.</text>
</comment>
<accession>A0ABT5W0Z4</accession>
<comment type="subcellular location">
    <subcellularLocation>
        <location evidence="5">Cytoplasm</location>
    </subcellularLocation>
</comment>
<evidence type="ECO:0000256" key="5">
    <source>
        <dbReference type="HAMAP-Rule" id="MF_00376"/>
    </source>
</evidence>
<comment type="similarity">
    <text evidence="1 5">Belongs to the CoaE family.</text>
</comment>
<dbReference type="Proteomes" id="UP001528920">
    <property type="component" value="Unassembled WGS sequence"/>
</dbReference>
<keyword evidence="5" id="KW-0963">Cytoplasm</keyword>
<dbReference type="PANTHER" id="PTHR10695">
    <property type="entry name" value="DEPHOSPHO-COA KINASE-RELATED"/>
    <property type="match status" value="1"/>
</dbReference>
<name>A0ABT5W0Z4_9BACT</name>
<dbReference type="CDD" id="cd02022">
    <property type="entry name" value="DPCK"/>
    <property type="match status" value="1"/>
</dbReference>
<evidence type="ECO:0000256" key="4">
    <source>
        <dbReference type="ARBA" id="ARBA00022993"/>
    </source>
</evidence>
<evidence type="ECO:0000256" key="1">
    <source>
        <dbReference type="ARBA" id="ARBA00009018"/>
    </source>
</evidence>
<dbReference type="Pfam" id="PF01121">
    <property type="entry name" value="CoaE"/>
    <property type="match status" value="1"/>
</dbReference>
<protein>
    <recommendedName>
        <fullName evidence="5 6">Dephospho-CoA kinase</fullName>
        <ecNumber evidence="5 6">2.7.1.24</ecNumber>
    </recommendedName>
    <alternativeName>
        <fullName evidence="5">Dephosphocoenzyme A kinase</fullName>
    </alternativeName>
</protein>
<dbReference type="HAMAP" id="MF_00376">
    <property type="entry name" value="Dephospho_CoA_kinase"/>
    <property type="match status" value="1"/>
</dbReference>
<evidence type="ECO:0000256" key="2">
    <source>
        <dbReference type="ARBA" id="ARBA00022741"/>
    </source>
</evidence>